<reference evidence="2 3" key="1">
    <citation type="submission" date="2023-01" db="EMBL/GenBank/DDBJ databases">
        <authorList>
            <person name="Whitehead M."/>
        </authorList>
    </citation>
    <scope>NUCLEOTIDE SEQUENCE [LARGE SCALE GENOMIC DNA]</scope>
</reference>
<feature type="region of interest" description="Disordered" evidence="1">
    <location>
        <begin position="37"/>
        <end position="74"/>
    </location>
</feature>
<gene>
    <name evidence="2" type="ORF">MEUPH1_LOCUS15409</name>
</gene>
<protein>
    <submittedName>
        <fullName evidence="2">Uncharacterized protein</fullName>
    </submittedName>
</protein>
<accession>A0AAV0WW48</accession>
<evidence type="ECO:0000256" key="1">
    <source>
        <dbReference type="SAM" id="MobiDB-lite"/>
    </source>
</evidence>
<comment type="caution">
    <text evidence="2">The sequence shown here is derived from an EMBL/GenBank/DDBJ whole genome shotgun (WGS) entry which is preliminary data.</text>
</comment>
<dbReference type="AlphaFoldDB" id="A0AAV0WW48"/>
<keyword evidence="3" id="KW-1185">Reference proteome</keyword>
<evidence type="ECO:0000313" key="2">
    <source>
        <dbReference type="EMBL" id="CAI6360068.1"/>
    </source>
</evidence>
<sequence>MTHDDHRGGGGGDDVNPRKGYAEIPIFALIWWGDGGRSPHAHHTASETSTTHRAKSLVLQPCTLESPRGRLDGT</sequence>
<name>A0AAV0WW48_9HEMI</name>
<proteinExistence type="predicted"/>
<dbReference type="Proteomes" id="UP001160148">
    <property type="component" value="Unassembled WGS sequence"/>
</dbReference>
<evidence type="ECO:0000313" key="3">
    <source>
        <dbReference type="Proteomes" id="UP001160148"/>
    </source>
</evidence>
<organism evidence="2 3">
    <name type="scientific">Macrosiphum euphorbiae</name>
    <name type="common">potato aphid</name>
    <dbReference type="NCBI Taxonomy" id="13131"/>
    <lineage>
        <taxon>Eukaryota</taxon>
        <taxon>Metazoa</taxon>
        <taxon>Ecdysozoa</taxon>
        <taxon>Arthropoda</taxon>
        <taxon>Hexapoda</taxon>
        <taxon>Insecta</taxon>
        <taxon>Pterygota</taxon>
        <taxon>Neoptera</taxon>
        <taxon>Paraneoptera</taxon>
        <taxon>Hemiptera</taxon>
        <taxon>Sternorrhyncha</taxon>
        <taxon>Aphidomorpha</taxon>
        <taxon>Aphidoidea</taxon>
        <taxon>Aphididae</taxon>
        <taxon>Macrosiphini</taxon>
        <taxon>Macrosiphum</taxon>
    </lineage>
</organism>
<dbReference type="EMBL" id="CARXXK010000003">
    <property type="protein sequence ID" value="CAI6360068.1"/>
    <property type="molecule type" value="Genomic_DNA"/>
</dbReference>